<feature type="compositionally biased region" description="Basic and acidic residues" evidence="1">
    <location>
        <begin position="19"/>
        <end position="32"/>
    </location>
</feature>
<dbReference type="KEGG" id="psoj:PHYSODRAFT_295168"/>
<proteinExistence type="predicted"/>
<sequence>MAAGQRLKGGRNAKRRQSRKQETALQREERLSSARVAAQRRREQKRIEEREKLQELSSHALDAVKFSREDIELVAAGQQYTKDPRLALIYYYCCGPDPRGFVFGDEQLNGENGEEAQNRLKDMFSDYPKPENVGACQKLTSELESEAVDIWACASCGRILLGGGGSDKVVVKSLVDLPPRLS</sequence>
<reference evidence="2 3" key="1">
    <citation type="journal article" date="2006" name="Science">
        <title>Phytophthora genome sequences uncover evolutionary origins and mechanisms of pathogenesis.</title>
        <authorList>
            <person name="Tyler B.M."/>
            <person name="Tripathy S."/>
            <person name="Zhang X."/>
            <person name="Dehal P."/>
            <person name="Jiang R.H."/>
            <person name="Aerts A."/>
            <person name="Arredondo F.D."/>
            <person name="Baxter L."/>
            <person name="Bensasson D."/>
            <person name="Beynon J.L."/>
            <person name="Chapman J."/>
            <person name="Damasceno C.M."/>
            <person name="Dorrance A.E."/>
            <person name="Dou D."/>
            <person name="Dickerman A.W."/>
            <person name="Dubchak I.L."/>
            <person name="Garbelotto M."/>
            <person name="Gijzen M."/>
            <person name="Gordon S.G."/>
            <person name="Govers F."/>
            <person name="Grunwald N.J."/>
            <person name="Huang W."/>
            <person name="Ivors K.L."/>
            <person name="Jones R.W."/>
            <person name="Kamoun S."/>
            <person name="Krampis K."/>
            <person name="Lamour K.H."/>
            <person name="Lee M.K."/>
            <person name="McDonald W.H."/>
            <person name="Medina M."/>
            <person name="Meijer H.J."/>
            <person name="Nordberg E.K."/>
            <person name="Maclean D.J."/>
            <person name="Ospina-Giraldo M.D."/>
            <person name="Morris P.F."/>
            <person name="Phuntumart V."/>
            <person name="Putnam N.H."/>
            <person name="Rash S."/>
            <person name="Rose J.K."/>
            <person name="Sakihama Y."/>
            <person name="Salamov A.A."/>
            <person name="Savidor A."/>
            <person name="Scheuring C.F."/>
            <person name="Smith B.M."/>
            <person name="Sobral B.W."/>
            <person name="Terry A."/>
            <person name="Torto-Alalibo T.A."/>
            <person name="Win J."/>
            <person name="Xu Z."/>
            <person name="Zhang H."/>
            <person name="Grigoriev I.V."/>
            <person name="Rokhsar D.S."/>
            <person name="Boore J.L."/>
        </authorList>
    </citation>
    <scope>NUCLEOTIDE SEQUENCE [LARGE SCALE GENOMIC DNA]</scope>
    <source>
        <strain evidence="2 3">P6497</strain>
    </source>
</reference>
<dbReference type="EMBL" id="JH159151">
    <property type="protein sequence ID" value="EGZ30340.1"/>
    <property type="molecule type" value="Genomic_DNA"/>
</dbReference>
<dbReference type="GeneID" id="20641212"/>
<feature type="region of interest" description="Disordered" evidence="1">
    <location>
        <begin position="1"/>
        <end position="48"/>
    </location>
</feature>
<name>G4YLG6_PHYSP</name>
<gene>
    <name evidence="2" type="ORF">PHYSODRAFT_295168</name>
</gene>
<evidence type="ECO:0000313" key="2">
    <source>
        <dbReference type="EMBL" id="EGZ30340.1"/>
    </source>
</evidence>
<protein>
    <submittedName>
        <fullName evidence="2">Uncharacterized protein</fullName>
    </submittedName>
</protein>
<dbReference type="AlphaFoldDB" id="G4YLG6"/>
<evidence type="ECO:0000313" key="3">
    <source>
        <dbReference type="Proteomes" id="UP000002640"/>
    </source>
</evidence>
<evidence type="ECO:0000256" key="1">
    <source>
        <dbReference type="SAM" id="MobiDB-lite"/>
    </source>
</evidence>
<feature type="compositionally biased region" description="Basic residues" evidence="1">
    <location>
        <begin position="8"/>
        <end position="18"/>
    </location>
</feature>
<dbReference type="RefSeq" id="XP_009517615.1">
    <property type="nucleotide sequence ID" value="XM_009519320.1"/>
</dbReference>
<dbReference type="Proteomes" id="UP000002640">
    <property type="component" value="Unassembled WGS sequence"/>
</dbReference>
<dbReference type="InParanoid" id="G4YLG6"/>
<accession>G4YLG6</accession>
<keyword evidence="3" id="KW-1185">Reference proteome</keyword>
<organism evidence="2 3">
    <name type="scientific">Phytophthora sojae (strain P6497)</name>
    <name type="common">Soybean stem and root rot agent</name>
    <name type="synonym">Phytophthora megasperma f. sp. glycines</name>
    <dbReference type="NCBI Taxonomy" id="1094619"/>
    <lineage>
        <taxon>Eukaryota</taxon>
        <taxon>Sar</taxon>
        <taxon>Stramenopiles</taxon>
        <taxon>Oomycota</taxon>
        <taxon>Peronosporomycetes</taxon>
        <taxon>Peronosporales</taxon>
        <taxon>Peronosporaceae</taxon>
        <taxon>Phytophthora</taxon>
    </lineage>
</organism>